<dbReference type="Proteomes" id="UP000181951">
    <property type="component" value="Unassembled WGS sequence"/>
</dbReference>
<dbReference type="AlphaFoldDB" id="A0A1H8RIL5"/>
<keyword evidence="8" id="KW-1185">Reference proteome</keyword>
<dbReference type="Pfam" id="PF00440">
    <property type="entry name" value="TetR_N"/>
    <property type="match status" value="1"/>
</dbReference>
<dbReference type="Pfam" id="PF17932">
    <property type="entry name" value="TetR_C_24"/>
    <property type="match status" value="1"/>
</dbReference>
<dbReference type="InterPro" id="IPR050109">
    <property type="entry name" value="HTH-type_TetR-like_transc_reg"/>
</dbReference>
<sequence>MPNSERGPEGAPILRPRACPPARGRPRKRIDLGRVADAGLQILAESGYEAVSVEAVAERLSLSRATLYRRISTRDELLTLMFDRGTQQLEVGAAALLAEGREPSEELPTLVRLHVGSAVDRRRGMAVFFGGAELPPVVLSRWHAFNRRYEKLWRGAVRRAMDAGVLPPGDPVLTTRLLLGMVIWVARWDRQGAAYTTEEIVVATLDLVGQRAPLR</sequence>
<reference evidence="7 8" key="1">
    <citation type="submission" date="2016-10" db="EMBL/GenBank/DDBJ databases">
        <authorList>
            <person name="de Groot N.N."/>
        </authorList>
    </citation>
    <scope>NUCLEOTIDE SEQUENCE [LARGE SCALE GENOMIC DNA]</scope>
    <source>
        <strain evidence="7 8">CGMCC 4.2026</strain>
    </source>
</reference>
<dbReference type="EMBL" id="FODD01000035">
    <property type="protein sequence ID" value="SEO66162.1"/>
    <property type="molecule type" value="Genomic_DNA"/>
</dbReference>
<dbReference type="OrthoDB" id="2570341at2"/>
<dbReference type="InterPro" id="IPR001647">
    <property type="entry name" value="HTH_TetR"/>
</dbReference>
<dbReference type="InterPro" id="IPR041490">
    <property type="entry name" value="KstR2_TetR_C"/>
</dbReference>
<dbReference type="RefSeq" id="WP_069466238.1">
    <property type="nucleotide sequence ID" value="NZ_FODD01000035.1"/>
</dbReference>
<proteinExistence type="predicted"/>
<dbReference type="Gene3D" id="1.10.10.60">
    <property type="entry name" value="Homeodomain-like"/>
    <property type="match status" value="1"/>
</dbReference>
<dbReference type="GO" id="GO:0003700">
    <property type="term" value="F:DNA-binding transcription factor activity"/>
    <property type="evidence" value="ECO:0007669"/>
    <property type="project" value="TreeGrafter"/>
</dbReference>
<evidence type="ECO:0000313" key="8">
    <source>
        <dbReference type="Proteomes" id="UP000181951"/>
    </source>
</evidence>
<dbReference type="GO" id="GO:0000976">
    <property type="term" value="F:transcription cis-regulatory region binding"/>
    <property type="evidence" value="ECO:0007669"/>
    <property type="project" value="TreeGrafter"/>
</dbReference>
<dbReference type="PRINTS" id="PR00455">
    <property type="entry name" value="HTHTETR"/>
</dbReference>
<dbReference type="PANTHER" id="PTHR30055:SF234">
    <property type="entry name" value="HTH-TYPE TRANSCRIPTIONAL REGULATOR BETI"/>
    <property type="match status" value="1"/>
</dbReference>
<evidence type="ECO:0000256" key="4">
    <source>
        <dbReference type="PROSITE-ProRule" id="PRU00335"/>
    </source>
</evidence>
<evidence type="ECO:0000256" key="3">
    <source>
        <dbReference type="ARBA" id="ARBA00023163"/>
    </source>
</evidence>
<evidence type="ECO:0000256" key="2">
    <source>
        <dbReference type="ARBA" id="ARBA00023125"/>
    </source>
</evidence>
<dbReference type="SUPFAM" id="SSF46689">
    <property type="entry name" value="Homeodomain-like"/>
    <property type="match status" value="1"/>
</dbReference>
<keyword evidence="3" id="KW-0804">Transcription</keyword>
<dbReference type="PANTHER" id="PTHR30055">
    <property type="entry name" value="HTH-TYPE TRANSCRIPTIONAL REGULATOR RUTR"/>
    <property type="match status" value="1"/>
</dbReference>
<evidence type="ECO:0000256" key="5">
    <source>
        <dbReference type="SAM" id="MobiDB-lite"/>
    </source>
</evidence>
<keyword evidence="2 4" id="KW-0238">DNA-binding</keyword>
<name>A0A1H8RIL5_9ACTN</name>
<dbReference type="InterPro" id="IPR036271">
    <property type="entry name" value="Tet_transcr_reg_TetR-rel_C_sf"/>
</dbReference>
<accession>A0A1H8RIL5</accession>
<feature type="region of interest" description="Disordered" evidence="5">
    <location>
        <begin position="1"/>
        <end position="26"/>
    </location>
</feature>
<evidence type="ECO:0000313" key="7">
    <source>
        <dbReference type="EMBL" id="SEO66162.1"/>
    </source>
</evidence>
<dbReference type="SUPFAM" id="SSF48498">
    <property type="entry name" value="Tetracyclin repressor-like, C-terminal domain"/>
    <property type="match status" value="1"/>
</dbReference>
<dbReference type="PROSITE" id="PS50977">
    <property type="entry name" value="HTH_TETR_2"/>
    <property type="match status" value="1"/>
</dbReference>
<dbReference type="STRING" id="310780.SAMN05216267_10355"/>
<dbReference type="Gene3D" id="1.10.357.10">
    <property type="entry name" value="Tetracycline Repressor, domain 2"/>
    <property type="match status" value="1"/>
</dbReference>
<protein>
    <submittedName>
        <fullName evidence="7">Transcriptional regulator, TetR family</fullName>
    </submittedName>
</protein>
<gene>
    <name evidence="7" type="ORF">SAMN05216267_10355</name>
</gene>
<keyword evidence="1" id="KW-0805">Transcription regulation</keyword>
<dbReference type="InterPro" id="IPR009057">
    <property type="entry name" value="Homeodomain-like_sf"/>
</dbReference>
<feature type="DNA-binding region" description="H-T-H motif" evidence="4">
    <location>
        <begin position="52"/>
        <end position="71"/>
    </location>
</feature>
<organism evidence="7 8">
    <name type="scientific">Actinacidiphila rubida</name>
    <dbReference type="NCBI Taxonomy" id="310780"/>
    <lineage>
        <taxon>Bacteria</taxon>
        <taxon>Bacillati</taxon>
        <taxon>Actinomycetota</taxon>
        <taxon>Actinomycetes</taxon>
        <taxon>Kitasatosporales</taxon>
        <taxon>Streptomycetaceae</taxon>
        <taxon>Actinacidiphila</taxon>
    </lineage>
</organism>
<evidence type="ECO:0000256" key="1">
    <source>
        <dbReference type="ARBA" id="ARBA00023015"/>
    </source>
</evidence>
<feature type="domain" description="HTH tetR-type" evidence="6">
    <location>
        <begin position="29"/>
        <end position="89"/>
    </location>
</feature>
<evidence type="ECO:0000259" key="6">
    <source>
        <dbReference type="PROSITE" id="PS50977"/>
    </source>
</evidence>